<dbReference type="SUPFAM" id="SSF48695">
    <property type="entry name" value="Multiheme cytochromes"/>
    <property type="match status" value="1"/>
</dbReference>
<feature type="non-terminal residue" evidence="3">
    <location>
        <position position="1"/>
    </location>
</feature>
<dbReference type="InterPro" id="IPR051829">
    <property type="entry name" value="Multiheme_Cytochr_ET"/>
</dbReference>
<proteinExistence type="predicted"/>
<dbReference type="InterPro" id="IPR036280">
    <property type="entry name" value="Multihaem_cyt_sf"/>
</dbReference>
<keyword evidence="1" id="KW-0732">Signal</keyword>
<feature type="domain" description="Doubled CXXCH motif" evidence="2">
    <location>
        <begin position="115"/>
        <end position="160"/>
    </location>
</feature>
<sequence>GQFTALGQPTSEGQKVTLAQYVKPAEQPSLRGTSNNLGAVAPYLCYKCHADYREFQEIAGPHQICGPNGFNCTTCHDPHGKILEGTRKALCLECHTDGSPTMAWHSSTHDLMGVACTDCHNPHPSTEVPQVVYVNRTSVERPKRRSMAVQEPDTCYACHPRIYGLNALLSHHPIKEGKMVCSDCHDAHGQLEGNLKAETLNLLCWKCHAEKQGPFVYEHPPVTENCAYCHEPHGTVADNLLRQPTTFLCLRCHSGHRRRHGFSDIDANVDMQQAFYTDCTLCHTQIHGSDRPGSVRKQSLRR</sequence>
<organism evidence="3">
    <name type="scientific">marine sediment metagenome</name>
    <dbReference type="NCBI Taxonomy" id="412755"/>
    <lineage>
        <taxon>unclassified sequences</taxon>
        <taxon>metagenomes</taxon>
        <taxon>ecological metagenomes</taxon>
    </lineage>
</organism>
<name>A0A0F9BRS5_9ZZZZ</name>
<feature type="domain" description="Doubled CXXCH motif" evidence="2">
    <location>
        <begin position="219"/>
        <end position="256"/>
    </location>
</feature>
<feature type="domain" description="Doubled CXXCH motif" evidence="2">
    <location>
        <begin position="71"/>
        <end position="97"/>
    </location>
</feature>
<evidence type="ECO:0000313" key="3">
    <source>
        <dbReference type="EMBL" id="KKK87071.1"/>
    </source>
</evidence>
<evidence type="ECO:0000259" key="2">
    <source>
        <dbReference type="Pfam" id="PF09699"/>
    </source>
</evidence>
<dbReference type="EMBL" id="LAZR01050567">
    <property type="protein sequence ID" value="KKK87071.1"/>
    <property type="molecule type" value="Genomic_DNA"/>
</dbReference>
<dbReference type="InterPro" id="IPR010177">
    <property type="entry name" value="Paired_CXXCH_1"/>
</dbReference>
<dbReference type="Gene3D" id="3.90.10.10">
    <property type="entry name" value="Cytochrome C3"/>
    <property type="match status" value="1"/>
</dbReference>
<evidence type="ECO:0000256" key="1">
    <source>
        <dbReference type="ARBA" id="ARBA00022729"/>
    </source>
</evidence>
<dbReference type="GO" id="GO:0016491">
    <property type="term" value="F:oxidoreductase activity"/>
    <property type="evidence" value="ECO:0007669"/>
    <property type="project" value="TreeGrafter"/>
</dbReference>
<gene>
    <name evidence="3" type="ORF">LCGC14_2756900</name>
</gene>
<reference evidence="3" key="1">
    <citation type="journal article" date="2015" name="Nature">
        <title>Complex archaea that bridge the gap between prokaryotes and eukaryotes.</title>
        <authorList>
            <person name="Spang A."/>
            <person name="Saw J.H."/>
            <person name="Jorgensen S.L."/>
            <person name="Zaremba-Niedzwiedzka K."/>
            <person name="Martijn J."/>
            <person name="Lind A.E."/>
            <person name="van Eijk R."/>
            <person name="Schleper C."/>
            <person name="Guy L."/>
            <person name="Ettema T.J."/>
        </authorList>
    </citation>
    <scope>NUCLEOTIDE SEQUENCE</scope>
</reference>
<dbReference type="Gene3D" id="1.10.1130.10">
    <property type="entry name" value="Flavocytochrome C3, Chain A"/>
    <property type="match status" value="1"/>
</dbReference>
<dbReference type="Gene3D" id="1.10.287.3080">
    <property type="match status" value="1"/>
</dbReference>
<dbReference type="PANTHER" id="PTHR35038">
    <property type="entry name" value="DISSIMILATORY SULFITE REDUCTASE SIRA"/>
    <property type="match status" value="1"/>
</dbReference>
<dbReference type="AlphaFoldDB" id="A0A0F9BRS5"/>
<feature type="domain" description="Doubled CXXCH motif" evidence="2">
    <location>
        <begin position="171"/>
        <end position="212"/>
    </location>
</feature>
<dbReference type="Pfam" id="PF09699">
    <property type="entry name" value="Paired_CXXCH_1"/>
    <property type="match status" value="4"/>
</dbReference>
<protein>
    <recommendedName>
        <fullName evidence="2">Doubled CXXCH motif domain-containing protein</fullName>
    </recommendedName>
</protein>
<dbReference type="PANTHER" id="PTHR35038:SF6">
    <property type="entry name" value="SURFACE LOCALIZED DECAHEME CYTOCHROME C LIPOPROTEIN"/>
    <property type="match status" value="1"/>
</dbReference>
<comment type="caution">
    <text evidence="3">The sequence shown here is derived from an EMBL/GenBank/DDBJ whole genome shotgun (WGS) entry which is preliminary data.</text>
</comment>
<accession>A0A0F9BRS5</accession>
<dbReference type="NCBIfam" id="TIGR01905">
    <property type="entry name" value="paired_CXXCH_1"/>
    <property type="match status" value="3"/>
</dbReference>